<dbReference type="Proteomes" id="UP000198287">
    <property type="component" value="Unassembled WGS sequence"/>
</dbReference>
<protein>
    <submittedName>
        <fullName evidence="1">Uncharacterized protein</fullName>
    </submittedName>
</protein>
<gene>
    <name evidence="1" type="ORF">Fcan01_23026</name>
</gene>
<evidence type="ECO:0000313" key="2">
    <source>
        <dbReference type="Proteomes" id="UP000198287"/>
    </source>
</evidence>
<dbReference type="Gene3D" id="3.80.10.10">
    <property type="entry name" value="Ribonuclease Inhibitor"/>
    <property type="match status" value="1"/>
</dbReference>
<dbReference type="InterPro" id="IPR032675">
    <property type="entry name" value="LRR_dom_sf"/>
</dbReference>
<keyword evidence="2" id="KW-1185">Reference proteome</keyword>
<proteinExistence type="predicted"/>
<name>A0A226DAI8_FOLCA</name>
<evidence type="ECO:0000313" key="1">
    <source>
        <dbReference type="EMBL" id="OXA42565.1"/>
    </source>
</evidence>
<comment type="caution">
    <text evidence="1">The sequence shown here is derived from an EMBL/GenBank/DDBJ whole genome shotgun (WGS) entry which is preliminary data.</text>
</comment>
<dbReference type="AlphaFoldDB" id="A0A226DAI8"/>
<organism evidence="1 2">
    <name type="scientific">Folsomia candida</name>
    <name type="common">Springtail</name>
    <dbReference type="NCBI Taxonomy" id="158441"/>
    <lineage>
        <taxon>Eukaryota</taxon>
        <taxon>Metazoa</taxon>
        <taxon>Ecdysozoa</taxon>
        <taxon>Arthropoda</taxon>
        <taxon>Hexapoda</taxon>
        <taxon>Collembola</taxon>
        <taxon>Entomobryomorpha</taxon>
        <taxon>Isotomoidea</taxon>
        <taxon>Isotomidae</taxon>
        <taxon>Proisotominae</taxon>
        <taxon>Folsomia</taxon>
    </lineage>
</organism>
<sequence>MDLSTVKDIRLVCQDWADVGASFLGRCAFLNPYKIFQNQDPSHIVPASSFIFNPKLGRHLQISATKSLDDEILSAKASNFLNLCFHVNRFTTDVTLVVDKFTCLQFVEALIRHEFPYLRSIKVIMQQDSGFIGHSDYPQEIAPFPVRPSLKRIVYKLNPLTICSAVIPTSAHPVLPALVNSAPNLQQLVVMDNFYPALENCRKLSSLKLVGAPVTQKPFVNEFEIHNRSYSSTYLSNENFRAEKFLMAIIQVQERVRELFIGICVEDYWDLPRTAAVDFELPCLPNLNSMEVDGIHIFCKIMNSLNSQVLSNVKSLTLREHDGFKLETVTSLEDVLATCKHTHTMLQNVHFQVVDEIQPTVLKKLGKLWPNVQIFTLTIITRQNCINNDMTQWFNFPEKIEPFFKYCENLGKIKIVVKLRSKLAHCFGSIKSLAGFSGVKSMEVQCLQYIVQRPWEEVDLDWDVLIFTKEFHSFIFRRVRFTVPALEAIMFLKEKHQLPIQFKSCCCKRYRASWVTTLKIPLDEYFDL</sequence>
<dbReference type="EMBL" id="LNIX01000026">
    <property type="protein sequence ID" value="OXA42565.1"/>
    <property type="molecule type" value="Genomic_DNA"/>
</dbReference>
<accession>A0A226DAI8</accession>
<reference evidence="1 2" key="1">
    <citation type="submission" date="2015-12" db="EMBL/GenBank/DDBJ databases">
        <title>The genome of Folsomia candida.</title>
        <authorList>
            <person name="Faddeeva A."/>
            <person name="Derks M.F."/>
            <person name="Anvar Y."/>
            <person name="Smit S."/>
            <person name="Van Straalen N."/>
            <person name="Roelofs D."/>
        </authorList>
    </citation>
    <scope>NUCLEOTIDE SEQUENCE [LARGE SCALE GENOMIC DNA]</scope>
    <source>
        <strain evidence="1 2">VU population</strain>
        <tissue evidence="1">Whole body</tissue>
    </source>
</reference>